<dbReference type="Proteomes" id="UP000198211">
    <property type="component" value="Unassembled WGS sequence"/>
</dbReference>
<gene>
    <name evidence="7" type="ORF">PHMEG_00027192</name>
</gene>
<comment type="caution">
    <text evidence="7">The sequence shown here is derived from an EMBL/GenBank/DDBJ whole genome shotgun (WGS) entry which is preliminary data.</text>
</comment>
<comment type="domain">
    <text evidence="5">The RxLR-dEER motif acts to carry the protein into the host cell cytoplasm through binding to cell surface phosphatidylinositol-3-phosphate.</text>
</comment>
<sequence>MHLSYTLLVLAASAVLASNMAIVSGRSTDISIMASPELDATSQTIGGEKRSLRYHGNDGLNEDIDGKGEDESDEDEERKGGANLFATSKLDEMVEGLAKGDEKSLSMVAKRFMNWKAYGKNTYNFPKAVMAPEYDNLRKVYNLWKYHGPGAFA</sequence>
<evidence type="ECO:0000313" key="8">
    <source>
        <dbReference type="Proteomes" id="UP000198211"/>
    </source>
</evidence>
<keyword evidence="4 5" id="KW-0732">Signal</keyword>
<comment type="function">
    <text evidence="5">Effector that suppresses plant defense responses during pathogen infection.</text>
</comment>
<accession>A0A225V7G5</accession>
<reference evidence="8" key="1">
    <citation type="submission" date="2017-03" db="EMBL/GenBank/DDBJ databases">
        <title>Phytopthora megakarya and P. palmivora, two closely related causual agents of cacao black pod achieved similar genome size and gene model numbers by different mechanisms.</title>
        <authorList>
            <person name="Ali S."/>
            <person name="Shao J."/>
            <person name="Larry D.J."/>
            <person name="Kronmiller B."/>
            <person name="Shen D."/>
            <person name="Strem M.D."/>
            <person name="Melnick R.L."/>
            <person name="Guiltinan M.J."/>
            <person name="Tyler B.M."/>
            <person name="Meinhardt L.W."/>
            <person name="Bailey B.A."/>
        </authorList>
    </citation>
    <scope>NUCLEOTIDE SEQUENCE [LARGE SCALE GENOMIC DNA]</scope>
    <source>
        <strain evidence="8">zdho120</strain>
    </source>
</reference>
<dbReference type="GO" id="GO:0005576">
    <property type="term" value="C:extracellular region"/>
    <property type="evidence" value="ECO:0007669"/>
    <property type="project" value="UniProtKB-SubCell"/>
</dbReference>
<name>A0A225V7G5_9STRA</name>
<evidence type="ECO:0000256" key="1">
    <source>
        <dbReference type="ARBA" id="ARBA00004613"/>
    </source>
</evidence>
<dbReference type="EMBL" id="NBNE01006860">
    <property type="protein sequence ID" value="OWZ01421.1"/>
    <property type="molecule type" value="Genomic_DNA"/>
</dbReference>
<organism evidence="7 8">
    <name type="scientific">Phytophthora megakarya</name>
    <dbReference type="NCBI Taxonomy" id="4795"/>
    <lineage>
        <taxon>Eukaryota</taxon>
        <taxon>Sar</taxon>
        <taxon>Stramenopiles</taxon>
        <taxon>Oomycota</taxon>
        <taxon>Peronosporomycetes</taxon>
        <taxon>Peronosporales</taxon>
        <taxon>Peronosporaceae</taxon>
        <taxon>Phytophthora</taxon>
    </lineage>
</organism>
<evidence type="ECO:0000256" key="2">
    <source>
        <dbReference type="ARBA" id="ARBA00010400"/>
    </source>
</evidence>
<comment type="similarity">
    <text evidence="2 5">Belongs to the RxLR effector family.</text>
</comment>
<feature type="chain" id="PRO_5028520485" description="RxLR effector protein" evidence="5">
    <location>
        <begin position="18"/>
        <end position="153"/>
    </location>
</feature>
<evidence type="ECO:0000256" key="3">
    <source>
        <dbReference type="ARBA" id="ARBA00022525"/>
    </source>
</evidence>
<feature type="signal peptide" evidence="5">
    <location>
        <begin position="1"/>
        <end position="17"/>
    </location>
</feature>
<keyword evidence="3 5" id="KW-0964">Secreted</keyword>
<proteinExistence type="inferred from homology"/>
<dbReference type="OrthoDB" id="125999at2759"/>
<dbReference type="AlphaFoldDB" id="A0A225V7G5"/>
<evidence type="ECO:0000256" key="5">
    <source>
        <dbReference type="RuleBase" id="RU367124"/>
    </source>
</evidence>
<evidence type="ECO:0000256" key="6">
    <source>
        <dbReference type="SAM" id="MobiDB-lite"/>
    </source>
</evidence>
<dbReference type="Pfam" id="PF16810">
    <property type="entry name" value="RXLR"/>
    <property type="match status" value="1"/>
</dbReference>
<evidence type="ECO:0000313" key="7">
    <source>
        <dbReference type="EMBL" id="OWZ01421.1"/>
    </source>
</evidence>
<dbReference type="InterPro" id="IPR031825">
    <property type="entry name" value="RXLR"/>
</dbReference>
<evidence type="ECO:0000256" key="4">
    <source>
        <dbReference type="ARBA" id="ARBA00022729"/>
    </source>
</evidence>
<keyword evidence="8" id="KW-1185">Reference proteome</keyword>
<feature type="region of interest" description="Disordered" evidence="6">
    <location>
        <begin position="41"/>
        <end position="81"/>
    </location>
</feature>
<protein>
    <recommendedName>
        <fullName evidence="5">RxLR effector protein</fullName>
    </recommendedName>
</protein>
<comment type="subcellular location">
    <subcellularLocation>
        <location evidence="1 5">Secreted</location>
    </subcellularLocation>
</comment>